<dbReference type="EMBL" id="AWQQ01000054">
    <property type="protein sequence ID" value="PHJ38340.1"/>
    <property type="molecule type" value="Genomic_DNA"/>
</dbReference>
<evidence type="ECO:0000313" key="3">
    <source>
        <dbReference type="Proteomes" id="UP000222564"/>
    </source>
</evidence>
<dbReference type="RefSeq" id="WP_099083113.1">
    <property type="nucleotide sequence ID" value="NZ_AWQQ01000054.1"/>
</dbReference>
<gene>
    <name evidence="2" type="ORF">P378_10945</name>
</gene>
<accession>A0A2C6LIK8</accession>
<evidence type="ECO:0000313" key="2">
    <source>
        <dbReference type="EMBL" id="PHJ38340.1"/>
    </source>
</evidence>
<proteinExistence type="predicted"/>
<name>A0A2C6LIK8_9FIRM</name>
<dbReference type="OrthoDB" id="10014140at2"/>
<evidence type="ECO:0000256" key="1">
    <source>
        <dbReference type="SAM" id="MobiDB-lite"/>
    </source>
</evidence>
<protein>
    <submittedName>
        <fullName evidence="2">Uncharacterized protein</fullName>
    </submittedName>
</protein>
<dbReference type="AlphaFoldDB" id="A0A2C6LIK8"/>
<feature type="region of interest" description="Disordered" evidence="1">
    <location>
        <begin position="1"/>
        <end position="21"/>
    </location>
</feature>
<dbReference type="Proteomes" id="UP000222564">
    <property type="component" value="Unassembled WGS sequence"/>
</dbReference>
<reference evidence="2 3" key="1">
    <citation type="submission" date="2013-09" db="EMBL/GenBank/DDBJ databases">
        <title>Biodegradation of hydrocarbons in the deep terrestrial subsurface : characterization of a microbial consortium composed of two Desulfotomaculum species originating from a deep geological formation.</title>
        <authorList>
            <person name="Aullo T."/>
            <person name="Berlendis S."/>
            <person name="Lascourreges J.-F."/>
            <person name="Dessort D."/>
            <person name="Saint-Laurent S."/>
            <person name="Schraauwers B."/>
            <person name="Mas J."/>
            <person name="Magot M."/>
            <person name="Ranchou-Peyruse A."/>
        </authorList>
    </citation>
    <scope>NUCLEOTIDE SEQUENCE [LARGE SCALE GENOMIC DNA]</scope>
    <source>
        <strain evidence="2 3">Bs107</strain>
    </source>
</reference>
<feature type="compositionally biased region" description="Basic and acidic residues" evidence="1">
    <location>
        <begin position="1"/>
        <end position="17"/>
    </location>
</feature>
<organism evidence="2 3">
    <name type="scientific">Desulforamulus profundi</name>
    <dbReference type="NCBI Taxonomy" id="1383067"/>
    <lineage>
        <taxon>Bacteria</taxon>
        <taxon>Bacillati</taxon>
        <taxon>Bacillota</taxon>
        <taxon>Clostridia</taxon>
        <taxon>Eubacteriales</taxon>
        <taxon>Peptococcaceae</taxon>
        <taxon>Desulforamulus</taxon>
    </lineage>
</organism>
<sequence>MDHNRQPGHRGHSDPKVIESGSNCRVKNLINDVPHRNDQVDTMAREVESTLVPDIEKYKLEALDDFAKKLQKESDL</sequence>
<comment type="caution">
    <text evidence="2">The sequence shown here is derived from an EMBL/GenBank/DDBJ whole genome shotgun (WGS) entry which is preliminary data.</text>
</comment>
<keyword evidence="3" id="KW-1185">Reference proteome</keyword>